<dbReference type="Proteomes" id="UP001310594">
    <property type="component" value="Unassembled WGS sequence"/>
</dbReference>
<dbReference type="AlphaFoldDB" id="A0AAN7VXB6"/>
<accession>A0AAN7VXB6</accession>
<evidence type="ECO:0000313" key="2">
    <source>
        <dbReference type="Proteomes" id="UP001310594"/>
    </source>
</evidence>
<proteinExistence type="predicted"/>
<comment type="caution">
    <text evidence="1">The sequence shown here is derived from an EMBL/GenBank/DDBJ whole genome shotgun (WGS) entry which is preliminary data.</text>
</comment>
<protein>
    <submittedName>
        <fullName evidence="1">Uncharacterized protein</fullName>
    </submittedName>
</protein>
<sequence length="100" mass="11460">MSSVREDEAGVIWLKWETEPELAATHLEDLATRLLKAHEHDLSSATFIRSQCSSNFEMRDYNADDGVFRTIDEHIAKIQAFKKAYPEFRVTMLISNAGTR</sequence>
<evidence type="ECO:0000313" key="1">
    <source>
        <dbReference type="EMBL" id="KAK5689846.1"/>
    </source>
</evidence>
<name>A0AAN7VXB6_9PEZI</name>
<dbReference type="EMBL" id="JAVRQU010000028">
    <property type="protein sequence ID" value="KAK5689846.1"/>
    <property type="molecule type" value="Genomic_DNA"/>
</dbReference>
<gene>
    <name evidence="1" type="ORF">LTR97_012606</name>
</gene>
<reference evidence="1" key="1">
    <citation type="submission" date="2023-08" db="EMBL/GenBank/DDBJ databases">
        <title>Black Yeasts Isolated from many extreme environments.</title>
        <authorList>
            <person name="Coleine C."/>
            <person name="Stajich J.E."/>
            <person name="Selbmann L."/>
        </authorList>
    </citation>
    <scope>NUCLEOTIDE SEQUENCE</scope>
    <source>
        <strain evidence="1">CCFEE 5810</strain>
    </source>
</reference>
<organism evidence="1 2">
    <name type="scientific">Elasticomyces elasticus</name>
    <dbReference type="NCBI Taxonomy" id="574655"/>
    <lineage>
        <taxon>Eukaryota</taxon>
        <taxon>Fungi</taxon>
        <taxon>Dikarya</taxon>
        <taxon>Ascomycota</taxon>
        <taxon>Pezizomycotina</taxon>
        <taxon>Dothideomycetes</taxon>
        <taxon>Dothideomycetidae</taxon>
        <taxon>Mycosphaerellales</taxon>
        <taxon>Teratosphaeriaceae</taxon>
        <taxon>Elasticomyces</taxon>
    </lineage>
</organism>